<evidence type="ECO:0000313" key="3">
    <source>
        <dbReference type="Proteomes" id="UP001158576"/>
    </source>
</evidence>
<keyword evidence="1" id="KW-0472">Membrane</keyword>
<feature type="transmembrane region" description="Helical" evidence="1">
    <location>
        <begin position="135"/>
        <end position="153"/>
    </location>
</feature>
<reference evidence="2 3" key="1">
    <citation type="submission" date="2021-04" db="EMBL/GenBank/DDBJ databases">
        <authorList>
            <person name="Bliznina A."/>
        </authorList>
    </citation>
    <scope>NUCLEOTIDE SEQUENCE [LARGE SCALE GENOMIC DNA]</scope>
</reference>
<keyword evidence="1" id="KW-0812">Transmembrane</keyword>
<keyword evidence="3" id="KW-1185">Reference proteome</keyword>
<evidence type="ECO:0000256" key="1">
    <source>
        <dbReference type="SAM" id="Phobius"/>
    </source>
</evidence>
<proteinExistence type="predicted"/>
<accession>A0ABN7SN75</accession>
<dbReference type="Proteomes" id="UP001158576">
    <property type="component" value="Chromosome 1"/>
</dbReference>
<dbReference type="EMBL" id="OU015566">
    <property type="protein sequence ID" value="CAG5102487.1"/>
    <property type="molecule type" value="Genomic_DNA"/>
</dbReference>
<protein>
    <submittedName>
        <fullName evidence="2">Oidioi.mRNA.OKI2018_I69.chr1.g325.t1.cds</fullName>
    </submittedName>
</protein>
<gene>
    <name evidence="2" type="ORF">OKIOD_LOCUS9090</name>
</gene>
<evidence type="ECO:0000313" key="2">
    <source>
        <dbReference type="EMBL" id="CAG5102487.1"/>
    </source>
</evidence>
<keyword evidence="1" id="KW-1133">Transmembrane helix</keyword>
<sequence length="169" mass="19680">MLLTMIVYLDVLSSSVPIFEELGKAPRLLFLFLLTVIGSVFAHIMITVSLWCQEKKEDRIFEFSKTQAKFALCCARFNEKFIQGEYNIPHVILQKCNEDEKNDNEDDNLHRIRENQNADEYHDAWIFYAKMLSHFWALILTVTIITVTFGIIIDLHVQSSNALDEIYLS</sequence>
<name>A0ABN7SN75_OIKDI</name>
<organism evidence="2 3">
    <name type="scientific">Oikopleura dioica</name>
    <name type="common">Tunicate</name>
    <dbReference type="NCBI Taxonomy" id="34765"/>
    <lineage>
        <taxon>Eukaryota</taxon>
        <taxon>Metazoa</taxon>
        <taxon>Chordata</taxon>
        <taxon>Tunicata</taxon>
        <taxon>Appendicularia</taxon>
        <taxon>Copelata</taxon>
        <taxon>Oikopleuridae</taxon>
        <taxon>Oikopleura</taxon>
    </lineage>
</organism>
<feature type="transmembrane region" description="Helical" evidence="1">
    <location>
        <begin position="29"/>
        <end position="52"/>
    </location>
</feature>